<evidence type="ECO:0000313" key="6">
    <source>
        <dbReference type="EMBL" id="SPO07481.1"/>
    </source>
</evidence>
<dbReference type="PANTHER" id="PTHR31465">
    <property type="entry name" value="PROTEIN RTA1-RELATED"/>
    <property type="match status" value="1"/>
</dbReference>
<gene>
    <name evidence="6" type="ORF">DNG_10175</name>
</gene>
<keyword evidence="4 5" id="KW-0472">Membrane</keyword>
<organism evidence="6 7">
    <name type="scientific">Cephalotrichum gorgonifer</name>
    <dbReference type="NCBI Taxonomy" id="2041049"/>
    <lineage>
        <taxon>Eukaryota</taxon>
        <taxon>Fungi</taxon>
        <taxon>Dikarya</taxon>
        <taxon>Ascomycota</taxon>
        <taxon>Pezizomycotina</taxon>
        <taxon>Sordariomycetes</taxon>
        <taxon>Hypocreomycetidae</taxon>
        <taxon>Microascales</taxon>
        <taxon>Microascaceae</taxon>
        <taxon>Cephalotrichum</taxon>
    </lineage>
</organism>
<evidence type="ECO:0000256" key="3">
    <source>
        <dbReference type="ARBA" id="ARBA00022989"/>
    </source>
</evidence>
<dbReference type="EMBL" id="ONZQ02000021">
    <property type="protein sequence ID" value="SPO07481.1"/>
    <property type="molecule type" value="Genomic_DNA"/>
</dbReference>
<evidence type="ECO:0000256" key="5">
    <source>
        <dbReference type="SAM" id="Phobius"/>
    </source>
</evidence>
<evidence type="ECO:0000256" key="4">
    <source>
        <dbReference type="ARBA" id="ARBA00023136"/>
    </source>
</evidence>
<dbReference type="PANTHER" id="PTHR31465:SF1">
    <property type="entry name" value="PROTEIN RTA1-RELATED"/>
    <property type="match status" value="1"/>
</dbReference>
<name>A0AAE8N756_9PEZI</name>
<dbReference type="Proteomes" id="UP001187682">
    <property type="component" value="Unassembled WGS sequence"/>
</dbReference>
<feature type="transmembrane region" description="Helical" evidence="5">
    <location>
        <begin position="165"/>
        <end position="187"/>
    </location>
</feature>
<evidence type="ECO:0000256" key="1">
    <source>
        <dbReference type="ARBA" id="ARBA00004141"/>
    </source>
</evidence>
<dbReference type="AlphaFoldDB" id="A0AAE8N756"/>
<comment type="subcellular location">
    <subcellularLocation>
        <location evidence="1">Membrane</location>
        <topology evidence="1">Multi-pass membrane protein</topology>
    </subcellularLocation>
</comment>
<proteinExistence type="predicted"/>
<feature type="transmembrane region" description="Helical" evidence="5">
    <location>
        <begin position="126"/>
        <end position="145"/>
    </location>
</feature>
<dbReference type="GO" id="GO:0016020">
    <property type="term" value="C:membrane"/>
    <property type="evidence" value="ECO:0007669"/>
    <property type="project" value="UniProtKB-SubCell"/>
</dbReference>
<reference evidence="6" key="1">
    <citation type="submission" date="2018-03" db="EMBL/GenBank/DDBJ databases">
        <authorList>
            <person name="Guldener U."/>
        </authorList>
    </citation>
    <scope>NUCLEOTIDE SEQUENCE</scope>
</reference>
<keyword evidence="2 5" id="KW-0812">Transmembrane</keyword>
<feature type="transmembrane region" description="Helical" evidence="5">
    <location>
        <begin position="88"/>
        <end position="114"/>
    </location>
</feature>
<sequence length="290" mass="32178">MSILCNPNWREAEWSMYRYVPSTGPAVIFCLLFLVSGIIHGWQMWKTKAWFLSALVAGCFLEFIGYAARAASAGDEPGCWRMMPYIIQTIFILLGPALFSASIYMILGRIIILVDGGAYSLVNPRLITRIFVAGDILWLFLQSGSGGLIAGGRNVPIMGRIGNGLVIACLFAQTLWFFFFVAVAVVFHRRMLRAPTAASQEPNIRWEHYLHTLYAVGILVMVRSLFRAIEFIGGSGGTLMTSEVYLYVLDALLMFVAVALLHWRHPGEISVLARGGRPDTNGLRLLLPKA</sequence>
<feature type="transmembrane region" description="Helical" evidence="5">
    <location>
        <begin position="208"/>
        <end position="229"/>
    </location>
</feature>
<feature type="transmembrane region" description="Helical" evidence="5">
    <location>
        <begin position="49"/>
        <end position="68"/>
    </location>
</feature>
<keyword evidence="7" id="KW-1185">Reference proteome</keyword>
<protein>
    <submittedName>
        <fullName evidence="6">Related to RTM1 protein</fullName>
    </submittedName>
</protein>
<dbReference type="InterPro" id="IPR007568">
    <property type="entry name" value="RTA1"/>
</dbReference>
<evidence type="ECO:0000313" key="7">
    <source>
        <dbReference type="Proteomes" id="UP001187682"/>
    </source>
</evidence>
<dbReference type="Pfam" id="PF04479">
    <property type="entry name" value="RTA1"/>
    <property type="match status" value="1"/>
</dbReference>
<feature type="transmembrane region" description="Helical" evidence="5">
    <location>
        <begin position="244"/>
        <end position="263"/>
    </location>
</feature>
<comment type="caution">
    <text evidence="6">The sequence shown here is derived from an EMBL/GenBank/DDBJ whole genome shotgun (WGS) entry which is preliminary data.</text>
</comment>
<keyword evidence="3 5" id="KW-1133">Transmembrane helix</keyword>
<feature type="transmembrane region" description="Helical" evidence="5">
    <location>
        <begin position="23"/>
        <end position="42"/>
    </location>
</feature>
<evidence type="ECO:0000256" key="2">
    <source>
        <dbReference type="ARBA" id="ARBA00022692"/>
    </source>
</evidence>
<accession>A0AAE8N756</accession>